<evidence type="ECO:0000256" key="6">
    <source>
        <dbReference type="ARBA" id="ARBA00017721"/>
    </source>
</evidence>
<dbReference type="SUPFAM" id="SSF55658">
    <property type="entry name" value="L9 N-domain-like"/>
    <property type="match status" value="1"/>
</dbReference>
<dbReference type="AlphaFoldDB" id="A0A6L7HZS1"/>
<evidence type="ECO:0000256" key="1">
    <source>
        <dbReference type="ARBA" id="ARBA00000077"/>
    </source>
</evidence>
<gene>
    <name evidence="14" type="ORF">GNT65_08125</name>
</gene>
<evidence type="ECO:0000256" key="11">
    <source>
        <dbReference type="ARBA" id="ARBA00022842"/>
    </source>
</evidence>
<evidence type="ECO:0000256" key="10">
    <source>
        <dbReference type="ARBA" id="ARBA00022801"/>
    </source>
</evidence>
<dbReference type="GO" id="GO:0003676">
    <property type="term" value="F:nucleic acid binding"/>
    <property type="evidence" value="ECO:0007669"/>
    <property type="project" value="InterPro"/>
</dbReference>
<dbReference type="GO" id="GO:0004523">
    <property type="term" value="F:RNA-DNA hybrid ribonuclease activity"/>
    <property type="evidence" value="ECO:0007669"/>
    <property type="project" value="UniProtKB-EC"/>
</dbReference>
<dbReference type="RefSeq" id="WP_160795096.1">
    <property type="nucleotide sequence ID" value="NZ_WRPA01000005.1"/>
</dbReference>
<comment type="catalytic activity">
    <reaction evidence="1">
        <text>Endonucleolytic cleavage to 5'-phosphomonoester.</text>
        <dbReference type="EC" id="3.1.26.4"/>
    </reaction>
</comment>
<protein>
    <recommendedName>
        <fullName evidence="6">Ribonuclease H</fullName>
        <ecNumber evidence="5">3.1.26.4</ecNumber>
    </recommendedName>
</protein>
<dbReference type="InterPro" id="IPR050092">
    <property type="entry name" value="RNase_H"/>
</dbReference>
<organism evidence="14 15">
    <name type="scientific">Shewanella insulae</name>
    <dbReference type="NCBI Taxonomy" id="2681496"/>
    <lineage>
        <taxon>Bacteria</taxon>
        <taxon>Pseudomonadati</taxon>
        <taxon>Pseudomonadota</taxon>
        <taxon>Gammaproteobacteria</taxon>
        <taxon>Alteromonadales</taxon>
        <taxon>Shewanellaceae</taxon>
        <taxon>Shewanella</taxon>
    </lineage>
</organism>
<accession>A0A6L7HZS1</accession>
<keyword evidence="7" id="KW-0540">Nuclease</keyword>
<feature type="domain" description="RNase H type-1" evidence="13">
    <location>
        <begin position="90"/>
        <end position="238"/>
    </location>
</feature>
<evidence type="ECO:0000313" key="15">
    <source>
        <dbReference type="Proteomes" id="UP000474778"/>
    </source>
</evidence>
<dbReference type="PANTHER" id="PTHR10642">
    <property type="entry name" value="RIBONUCLEASE H1"/>
    <property type="match status" value="1"/>
</dbReference>
<evidence type="ECO:0000256" key="12">
    <source>
        <dbReference type="SAM" id="MobiDB-lite"/>
    </source>
</evidence>
<name>A0A6L7HZS1_9GAMM</name>
<dbReference type="InterPro" id="IPR012337">
    <property type="entry name" value="RNaseH-like_sf"/>
</dbReference>
<dbReference type="Proteomes" id="UP000474778">
    <property type="component" value="Unassembled WGS sequence"/>
</dbReference>
<comment type="function">
    <text evidence="3">Endonuclease that specifically degrades the RNA of RNA-DNA hybrids.</text>
</comment>
<dbReference type="Pfam" id="PF00075">
    <property type="entry name" value="RNase_H"/>
    <property type="match status" value="1"/>
</dbReference>
<dbReference type="CDD" id="cd09280">
    <property type="entry name" value="RNase_HI_eukaryote_like"/>
    <property type="match status" value="1"/>
</dbReference>
<comment type="similarity">
    <text evidence="4">Belongs to the RNase H family.</text>
</comment>
<keyword evidence="11" id="KW-0460">Magnesium</keyword>
<evidence type="ECO:0000256" key="5">
    <source>
        <dbReference type="ARBA" id="ARBA00012180"/>
    </source>
</evidence>
<keyword evidence="10" id="KW-0378">Hydrolase</keyword>
<dbReference type="PANTHER" id="PTHR10642:SF26">
    <property type="entry name" value="RIBONUCLEASE H1"/>
    <property type="match status" value="1"/>
</dbReference>
<dbReference type="InterPro" id="IPR036397">
    <property type="entry name" value="RNaseH_sf"/>
</dbReference>
<sequence>MASKYYVVWAGRETGIFTSWPQTKALVDGFAGARYKSFKTQAEAEAAFKGGQSKAGSARSASYKANSTASSTRSKPTSGASSQKSTSEHPDSDIDIYTDGGCEPNPGEAGSGLALYRQGELAELWYGLYHPMGTNNTAELNALHQALLMAKHYLQQGLGVHIHSDSQYAIKCISVWAYGWKANGWRRKTGEIANLSVIQEAHALYDSLKAKLKLSHVAAHVGIEGNELADRMSIYTLETKQAQFCRYQEPLDIPALLALRAG</sequence>
<dbReference type="FunFam" id="3.40.970.10:FF:000002">
    <property type="entry name" value="Ribonuclease H"/>
    <property type="match status" value="1"/>
</dbReference>
<feature type="region of interest" description="Disordered" evidence="12">
    <location>
        <begin position="59"/>
        <end position="101"/>
    </location>
</feature>
<dbReference type="Gene3D" id="3.30.420.10">
    <property type="entry name" value="Ribonuclease H-like superfamily/Ribonuclease H"/>
    <property type="match status" value="1"/>
</dbReference>
<evidence type="ECO:0000256" key="8">
    <source>
        <dbReference type="ARBA" id="ARBA00022723"/>
    </source>
</evidence>
<comment type="cofactor">
    <cofactor evidence="2">
        <name>Mg(2+)</name>
        <dbReference type="ChEBI" id="CHEBI:18420"/>
    </cofactor>
</comment>
<dbReference type="PROSITE" id="PS50879">
    <property type="entry name" value="RNASE_H_1"/>
    <property type="match status" value="1"/>
</dbReference>
<dbReference type="SUPFAM" id="SSF53098">
    <property type="entry name" value="Ribonuclease H-like"/>
    <property type="match status" value="1"/>
</dbReference>
<dbReference type="InterPro" id="IPR037056">
    <property type="entry name" value="RNase_H1_N_sf"/>
</dbReference>
<comment type="caution">
    <text evidence="14">The sequence shown here is derived from an EMBL/GenBank/DDBJ whole genome shotgun (WGS) entry which is preliminary data.</text>
</comment>
<proteinExistence type="inferred from homology"/>
<dbReference type="GO" id="GO:0000287">
    <property type="term" value="F:magnesium ion binding"/>
    <property type="evidence" value="ECO:0007669"/>
    <property type="project" value="InterPro"/>
</dbReference>
<evidence type="ECO:0000256" key="9">
    <source>
        <dbReference type="ARBA" id="ARBA00022759"/>
    </source>
</evidence>
<dbReference type="PIRSF" id="PIRSF036852">
    <property type="entry name" value="Ribonuclease_H1_euk"/>
    <property type="match status" value="1"/>
</dbReference>
<keyword evidence="9" id="KW-0255">Endonuclease</keyword>
<dbReference type="InterPro" id="IPR002156">
    <property type="entry name" value="RNaseH_domain"/>
</dbReference>
<dbReference type="EC" id="3.1.26.4" evidence="5"/>
<reference evidence="14 15" key="1">
    <citation type="submission" date="2019-12" db="EMBL/GenBank/DDBJ databases">
        <title>Shewanella insulae sp. nov., isolated from a tidal flat.</title>
        <authorList>
            <person name="Yoon J.-H."/>
        </authorList>
    </citation>
    <scope>NUCLEOTIDE SEQUENCE [LARGE SCALE GENOMIC DNA]</scope>
    <source>
        <strain evidence="14 15">JBTF-M18</strain>
    </source>
</reference>
<evidence type="ECO:0000256" key="4">
    <source>
        <dbReference type="ARBA" id="ARBA00005300"/>
    </source>
</evidence>
<dbReference type="GO" id="GO:0043137">
    <property type="term" value="P:DNA replication, removal of RNA primer"/>
    <property type="evidence" value="ECO:0007669"/>
    <property type="project" value="TreeGrafter"/>
</dbReference>
<dbReference type="InterPro" id="IPR009027">
    <property type="entry name" value="Ribosomal_bL9/RNase_H1_N"/>
</dbReference>
<evidence type="ECO:0000256" key="7">
    <source>
        <dbReference type="ARBA" id="ARBA00022722"/>
    </source>
</evidence>
<dbReference type="InterPro" id="IPR011320">
    <property type="entry name" value="RNase_H1_N"/>
</dbReference>
<evidence type="ECO:0000313" key="14">
    <source>
        <dbReference type="EMBL" id="MXR68638.1"/>
    </source>
</evidence>
<dbReference type="EMBL" id="WRPA01000005">
    <property type="protein sequence ID" value="MXR68638.1"/>
    <property type="molecule type" value="Genomic_DNA"/>
</dbReference>
<dbReference type="InterPro" id="IPR017067">
    <property type="entry name" value="RNase_H1_euk"/>
</dbReference>
<feature type="compositionally biased region" description="Polar residues" evidence="12">
    <location>
        <begin position="59"/>
        <end position="85"/>
    </location>
</feature>
<dbReference type="Gene3D" id="3.40.970.10">
    <property type="entry name" value="Ribonuclease H1, N-terminal domain"/>
    <property type="match status" value="1"/>
</dbReference>
<evidence type="ECO:0000256" key="2">
    <source>
        <dbReference type="ARBA" id="ARBA00001946"/>
    </source>
</evidence>
<evidence type="ECO:0000256" key="3">
    <source>
        <dbReference type="ARBA" id="ARBA00004065"/>
    </source>
</evidence>
<evidence type="ECO:0000259" key="13">
    <source>
        <dbReference type="PROSITE" id="PS50879"/>
    </source>
</evidence>
<dbReference type="Pfam" id="PF01693">
    <property type="entry name" value="Cauli_VI"/>
    <property type="match status" value="1"/>
</dbReference>
<keyword evidence="8" id="KW-0479">Metal-binding</keyword>
<keyword evidence="15" id="KW-1185">Reference proteome</keyword>